<protein>
    <recommendedName>
        <fullName evidence="5">Lipoate--protein ligase</fullName>
    </recommendedName>
</protein>
<dbReference type="KEGG" id="hdo:MUK72_06055"/>
<dbReference type="EMBL" id="CP095005">
    <property type="protein sequence ID" value="UOO96267.1"/>
    <property type="molecule type" value="Genomic_DNA"/>
</dbReference>
<gene>
    <name evidence="1" type="ORF">GCM10008985_26240</name>
    <name evidence="2" type="ORF">MUK72_06055</name>
</gene>
<dbReference type="GeneID" id="71761393"/>
<reference evidence="1" key="1">
    <citation type="journal article" date="2014" name="Int. J. Syst. Evol. Microbiol.">
        <title>Complete genome sequence of Corynebacterium casei LMG S-19264T (=DSM 44701T), isolated from a smear-ripened cheese.</title>
        <authorList>
            <consortium name="US DOE Joint Genome Institute (JGI-PGF)"/>
            <person name="Walter F."/>
            <person name="Albersmeier A."/>
            <person name="Kalinowski J."/>
            <person name="Ruckert C."/>
        </authorList>
    </citation>
    <scope>NUCLEOTIDE SEQUENCE</scope>
    <source>
        <strain evidence="1">JCM 12289</strain>
    </source>
</reference>
<dbReference type="RefSeq" id="WP_244704816.1">
    <property type="nucleotide sequence ID" value="NZ_BAAADN010000041.1"/>
</dbReference>
<dbReference type="Gene3D" id="3.30.390.50">
    <property type="entry name" value="CO dehydrogenase flavoprotein, C-terminal domain"/>
    <property type="match status" value="1"/>
</dbReference>
<dbReference type="Proteomes" id="UP000830542">
    <property type="component" value="Chromosome"/>
</dbReference>
<accession>A0AAV3SIE3</accession>
<name>A0AAV3SIE3_HALDO</name>
<evidence type="ECO:0000313" key="1">
    <source>
        <dbReference type="EMBL" id="GAA0467992.1"/>
    </source>
</evidence>
<sequence length="90" mass="9874">MEQTGSVKVPDGKLVTVTATYEDTIESVTITGDFFLEPPEARERLERVIEGRPTDVSKQELVDAIETVDAELIGFSAAHLAEAVREAIDR</sequence>
<keyword evidence="3" id="KW-1185">Reference proteome</keyword>
<evidence type="ECO:0008006" key="5">
    <source>
        <dbReference type="Google" id="ProtNLM"/>
    </source>
</evidence>
<dbReference type="EMBL" id="BAAADN010000041">
    <property type="protein sequence ID" value="GAA0467992.1"/>
    <property type="molecule type" value="Genomic_DNA"/>
</dbReference>
<organism evidence="1 4">
    <name type="scientific">Halococcus dombrowskii</name>
    <dbReference type="NCBI Taxonomy" id="179637"/>
    <lineage>
        <taxon>Archaea</taxon>
        <taxon>Methanobacteriati</taxon>
        <taxon>Methanobacteriota</taxon>
        <taxon>Stenosarchaea group</taxon>
        <taxon>Halobacteria</taxon>
        <taxon>Halobacteriales</taxon>
        <taxon>Halococcaceae</taxon>
        <taxon>Halococcus</taxon>
    </lineage>
</organism>
<evidence type="ECO:0000313" key="4">
    <source>
        <dbReference type="Proteomes" id="UP001500962"/>
    </source>
</evidence>
<proteinExistence type="predicted"/>
<reference evidence="2" key="2">
    <citation type="submission" date="2022-04" db="EMBL/GenBank/DDBJ databases">
        <title>Sequencing and genomic assembly of Halococcus dombrowskii.</title>
        <authorList>
            <person name="Lim S.W."/>
            <person name="MacLea K.S."/>
        </authorList>
    </citation>
    <scope>NUCLEOTIDE SEQUENCE</scope>
    <source>
        <strain evidence="2">H4</strain>
    </source>
</reference>
<dbReference type="AlphaFoldDB" id="A0AAV3SIE3"/>
<evidence type="ECO:0000313" key="2">
    <source>
        <dbReference type="EMBL" id="UOO96267.1"/>
    </source>
</evidence>
<dbReference type="Proteomes" id="UP001500962">
    <property type="component" value="Unassembled WGS sequence"/>
</dbReference>
<reference evidence="1" key="3">
    <citation type="submission" date="2023-12" db="EMBL/GenBank/DDBJ databases">
        <authorList>
            <person name="Sun Q."/>
            <person name="Inoue M."/>
        </authorList>
    </citation>
    <scope>NUCLEOTIDE SEQUENCE</scope>
    <source>
        <strain evidence="1">JCM 12289</strain>
    </source>
</reference>
<evidence type="ECO:0000313" key="3">
    <source>
        <dbReference type="Proteomes" id="UP000830542"/>
    </source>
</evidence>